<dbReference type="InterPro" id="IPR025178">
    <property type="entry name" value="Lnb_N"/>
</dbReference>
<keyword evidence="1" id="KW-1133">Transmembrane helix</keyword>
<organism evidence="5 6">
    <name type="scientific">Aquirufa echingensis</name>
    <dbReference type="NCBI Taxonomy" id="3096516"/>
    <lineage>
        <taxon>Bacteria</taxon>
        <taxon>Pseudomonadati</taxon>
        <taxon>Bacteroidota</taxon>
        <taxon>Cytophagia</taxon>
        <taxon>Cytophagales</taxon>
        <taxon>Flectobacillaceae</taxon>
        <taxon>Aquirufa</taxon>
    </lineage>
</organism>
<dbReference type="InterPro" id="IPR057436">
    <property type="entry name" value="5TMH_Lnb"/>
</dbReference>
<keyword evidence="1" id="KW-0812">Transmembrane</keyword>
<keyword evidence="6" id="KW-1185">Reference proteome</keyword>
<evidence type="ECO:0000259" key="3">
    <source>
        <dbReference type="Pfam" id="PF13387"/>
    </source>
</evidence>
<feature type="transmembrane region" description="Helical" evidence="1">
    <location>
        <begin position="272"/>
        <end position="294"/>
    </location>
</feature>
<gene>
    <name evidence="5" type="ORF">SKC38_07045</name>
</gene>
<evidence type="ECO:0000256" key="1">
    <source>
        <dbReference type="SAM" id="Phobius"/>
    </source>
</evidence>
<feature type="chain" id="PRO_5046834202" evidence="2">
    <location>
        <begin position="17"/>
        <end position="376"/>
    </location>
</feature>
<evidence type="ECO:0000259" key="4">
    <source>
        <dbReference type="Pfam" id="PF25221"/>
    </source>
</evidence>
<reference evidence="5 6" key="1">
    <citation type="submission" date="2024-03" db="EMBL/GenBank/DDBJ databases">
        <title>Aquirufa genome sequencing.</title>
        <authorList>
            <person name="Pitt A."/>
            <person name="Hahn M.W."/>
        </authorList>
    </citation>
    <scope>NUCLEOTIDE SEQUENCE [LARGE SCALE GENOMIC DNA]</scope>
    <source>
        <strain evidence="5 6">PLAD-142S6K</strain>
    </source>
</reference>
<comment type="caution">
    <text evidence="5">The sequence shown here is derived from an EMBL/GenBank/DDBJ whole genome shotgun (WGS) entry which is preliminary data.</text>
</comment>
<protein>
    <submittedName>
        <fullName evidence="5">DUF4105 domain-containing protein</fullName>
    </submittedName>
</protein>
<keyword evidence="2" id="KW-0732">Signal</keyword>
<evidence type="ECO:0000313" key="6">
    <source>
        <dbReference type="Proteomes" id="UP001598114"/>
    </source>
</evidence>
<dbReference type="Pfam" id="PF25221">
    <property type="entry name" value="5TMH_Lnb"/>
    <property type="match status" value="1"/>
</dbReference>
<keyword evidence="1" id="KW-0472">Membrane</keyword>
<dbReference type="Pfam" id="PF13387">
    <property type="entry name" value="Lnb_N"/>
    <property type="match status" value="1"/>
</dbReference>
<dbReference type="Proteomes" id="UP001598114">
    <property type="component" value="Unassembled WGS sequence"/>
</dbReference>
<feature type="transmembrane region" description="Helical" evidence="1">
    <location>
        <begin position="300"/>
        <end position="322"/>
    </location>
</feature>
<feature type="transmembrane region" description="Helical" evidence="1">
    <location>
        <begin position="334"/>
        <end position="361"/>
    </location>
</feature>
<name>A0ABW6CYG1_9BACT</name>
<evidence type="ECO:0000313" key="5">
    <source>
        <dbReference type="EMBL" id="MFD3275977.1"/>
    </source>
</evidence>
<feature type="domain" description="Lnb-like transmembrane" evidence="4">
    <location>
        <begin position="250"/>
        <end position="364"/>
    </location>
</feature>
<sequence length="376" mass="42764">MKKLLFLLLVSFGLQAQLSPQAEVSLITIAPGKDLYSVFGHSSIWIQDPANGIDRVYSYGTFDFDTEYFYWKFLKGTLPYTISVNSMQTILDYYGSVEHRTVNMQVLHLSLSEKNLIFNRLETNLLPENREYSYKFFYDNCATRIRDQVEAVSGKAYAWDAYKQIQGKSYRDWMNVYLNANSWEALGMNLALGVPANVTASASQSCYLPDNFFEATRLARRGGQPIADEPLALYQAPASTEAGFDWFGPFTLLTLLSLIALFFSWKSPRGTYAFDVVLYTVYGLLGLFLFFLAVGTDHIVMGWNPASLVLFPLQFPLVFWFAKNPAWKRYNQVMALLACVGFFWCLTESWTLVFPLLPILIRTISLAVRLKAVNNG</sequence>
<feature type="signal peptide" evidence="2">
    <location>
        <begin position="1"/>
        <end position="16"/>
    </location>
</feature>
<evidence type="ECO:0000256" key="2">
    <source>
        <dbReference type="SAM" id="SignalP"/>
    </source>
</evidence>
<feature type="transmembrane region" description="Helical" evidence="1">
    <location>
        <begin position="246"/>
        <end position="265"/>
    </location>
</feature>
<accession>A0ABW6CYG1</accession>
<feature type="domain" description="Lnb N-terminal periplasmic" evidence="3">
    <location>
        <begin position="22"/>
        <end position="159"/>
    </location>
</feature>
<dbReference type="RefSeq" id="WP_377976372.1">
    <property type="nucleotide sequence ID" value="NZ_JBBKYA010000003.1"/>
</dbReference>
<dbReference type="EMBL" id="JBBKYA010000003">
    <property type="protein sequence ID" value="MFD3275977.1"/>
    <property type="molecule type" value="Genomic_DNA"/>
</dbReference>
<proteinExistence type="predicted"/>